<keyword evidence="2" id="KW-0408">Iron</keyword>
<proteinExistence type="predicted"/>
<dbReference type="InterPro" id="IPR050415">
    <property type="entry name" value="MRET"/>
</dbReference>
<dbReference type="RefSeq" id="WP_149433151.1">
    <property type="nucleotide sequence ID" value="NZ_VLNY01000025.1"/>
</dbReference>
<dbReference type="Pfam" id="PF00111">
    <property type="entry name" value="Fer2"/>
    <property type="match status" value="1"/>
</dbReference>
<dbReference type="Proteomes" id="UP000322244">
    <property type="component" value="Unassembled WGS sequence"/>
</dbReference>
<name>A0A5A7S4P6_9NOCA</name>
<dbReference type="InterPro" id="IPR039261">
    <property type="entry name" value="FNR_nucleotide-bd"/>
</dbReference>
<dbReference type="InterPro" id="IPR017938">
    <property type="entry name" value="Riboflavin_synthase-like_b-brl"/>
</dbReference>
<dbReference type="PROSITE" id="PS51384">
    <property type="entry name" value="FAD_FR"/>
    <property type="match status" value="1"/>
</dbReference>
<evidence type="ECO:0000259" key="5">
    <source>
        <dbReference type="PROSITE" id="PS51384"/>
    </source>
</evidence>
<dbReference type="Pfam" id="PF00175">
    <property type="entry name" value="NAD_binding_1"/>
    <property type="match status" value="1"/>
</dbReference>
<dbReference type="SUPFAM" id="SSF63380">
    <property type="entry name" value="Riboflavin synthase domain-like"/>
    <property type="match status" value="1"/>
</dbReference>
<evidence type="ECO:0000256" key="1">
    <source>
        <dbReference type="ARBA" id="ARBA00001974"/>
    </source>
</evidence>
<dbReference type="OrthoDB" id="9801223at2"/>
<dbReference type="GO" id="GO:0006629">
    <property type="term" value="P:lipid metabolic process"/>
    <property type="evidence" value="ECO:0007669"/>
    <property type="project" value="InterPro"/>
</dbReference>
<dbReference type="Gene3D" id="3.10.20.30">
    <property type="match status" value="1"/>
</dbReference>
<dbReference type="InterPro" id="IPR005804">
    <property type="entry name" value="FA_desaturase_dom"/>
</dbReference>
<accession>A0A5A7S4P6</accession>
<dbReference type="SUPFAM" id="SSF54292">
    <property type="entry name" value="2Fe-2S ferredoxin-like"/>
    <property type="match status" value="1"/>
</dbReference>
<evidence type="ECO:0000256" key="2">
    <source>
        <dbReference type="ARBA" id="ARBA00022714"/>
    </source>
</evidence>
<sequence length="741" mass="83828">MTLAGPTVADRSLATDVAELYERTRARMGDEDLEHIRTVAAYSQAIKKCSRELLQQGGSADAMRRGVVLYALHSLLEFSELGHNILHGSYDHLSNCGEFHSDRWVWDFNIDPHEWKVMHHQNHHPFTNITDKDHDLGYSIVRLQPGQDWYAHHVVQLALIAPALLSSMSYYMGVYTAMSAARTEGRKVLRPSTFPATSNIIAQHASRDYVREPFAAGPRLLHTALGNALGATLGHMAVFFLVALEHHAPNVELFHDPGPGETPDQYYERQIRGTTNFERSERFDNWLQFILADVDFPNPPDFRIFYGGLDTHLEHHLFPDLPPNRQREIQDDVRDLCARHGLPYNTYPINTYIPLAFRKLGILALPMGEREVRNPLRLLRAPIDAVRRLAYGVRFQRNPYEPYLEAPKFFDAKAKVIRTRREARGQAHTFRIAKPAGWDDITWDAGAFLSVRVPVRDETLVRQYSLVRDSVDSDVFEICVKRVEDGRVSNHLNDALRSGKRIMLVGPPTSDGPFVMKDLPERPLFIAGGVGITPIISMIRKIAREAPDTDAVLLYFNRDEHSIVFDDEIRQLTEQTNLRVEHFCDVAPRSRDHLRQGRISVNLLREFVPDLADRDVYVCAPGVVVDLARDFCTELGLPADRFHTESFSPPALVRPAEGADDRYRVRFRRSDTDIEIDGCTTLLEAARSAGVTVPSGCERGLCRACVSPKLRGITQLESDGAQLARITVCNSLPRSDIELDL</sequence>
<keyword evidence="7" id="KW-1185">Reference proteome</keyword>
<comment type="cofactor">
    <cofactor evidence="1">
        <name>FAD</name>
        <dbReference type="ChEBI" id="CHEBI:57692"/>
    </cofactor>
</comment>
<dbReference type="InterPro" id="IPR001041">
    <property type="entry name" value="2Fe-2S_ferredoxin-type"/>
</dbReference>
<dbReference type="Pfam" id="PF00487">
    <property type="entry name" value="FA_desaturase"/>
    <property type="match status" value="1"/>
</dbReference>
<protein>
    <submittedName>
        <fullName evidence="6">2Fe-2S iron-sulfur cluster binding domain-containing protein</fullName>
    </submittedName>
</protein>
<dbReference type="PANTHER" id="PTHR47354">
    <property type="entry name" value="NADH OXIDOREDUCTASE HCR"/>
    <property type="match status" value="1"/>
</dbReference>
<dbReference type="EMBL" id="VLNY01000025">
    <property type="protein sequence ID" value="KAA0016771.1"/>
    <property type="molecule type" value="Genomic_DNA"/>
</dbReference>
<keyword evidence="2" id="KW-0001">2Fe-2S</keyword>
<dbReference type="GO" id="GO:0016491">
    <property type="term" value="F:oxidoreductase activity"/>
    <property type="evidence" value="ECO:0007669"/>
    <property type="project" value="InterPro"/>
</dbReference>
<dbReference type="InterPro" id="IPR017927">
    <property type="entry name" value="FAD-bd_FR_type"/>
</dbReference>
<dbReference type="Gene3D" id="2.40.30.10">
    <property type="entry name" value="Translation factors"/>
    <property type="match status" value="1"/>
</dbReference>
<dbReference type="PANTHER" id="PTHR47354:SF5">
    <property type="entry name" value="PROTEIN RFBI"/>
    <property type="match status" value="1"/>
</dbReference>
<keyword evidence="3" id="KW-0411">Iron-sulfur</keyword>
<evidence type="ECO:0000313" key="7">
    <source>
        <dbReference type="Proteomes" id="UP000322244"/>
    </source>
</evidence>
<dbReference type="Gene3D" id="3.40.50.80">
    <property type="entry name" value="Nucleotide-binding domain of ferredoxin-NADP reductase (FNR) module"/>
    <property type="match status" value="1"/>
</dbReference>
<dbReference type="InterPro" id="IPR012675">
    <property type="entry name" value="Beta-grasp_dom_sf"/>
</dbReference>
<dbReference type="SUPFAM" id="SSF52343">
    <property type="entry name" value="Ferredoxin reductase-like, C-terminal NADP-linked domain"/>
    <property type="match status" value="1"/>
</dbReference>
<dbReference type="GO" id="GO:0051537">
    <property type="term" value="F:2 iron, 2 sulfur cluster binding"/>
    <property type="evidence" value="ECO:0007669"/>
    <property type="project" value="UniProtKB-KW"/>
</dbReference>
<feature type="domain" description="2Fe-2S ferredoxin-type" evidence="4">
    <location>
        <begin position="663"/>
        <end position="741"/>
    </location>
</feature>
<dbReference type="PRINTS" id="PR00409">
    <property type="entry name" value="PHDIOXRDTASE"/>
</dbReference>
<feature type="domain" description="FAD-binding FR-type" evidence="5">
    <location>
        <begin position="409"/>
        <end position="520"/>
    </location>
</feature>
<dbReference type="InterPro" id="IPR008333">
    <property type="entry name" value="Cbr1-like_FAD-bd_dom"/>
</dbReference>
<dbReference type="InterPro" id="IPR001433">
    <property type="entry name" value="OxRdtase_FAD/NAD-bd"/>
</dbReference>
<evidence type="ECO:0000256" key="3">
    <source>
        <dbReference type="ARBA" id="ARBA00023014"/>
    </source>
</evidence>
<dbReference type="InterPro" id="IPR036010">
    <property type="entry name" value="2Fe-2S_ferredoxin-like_sf"/>
</dbReference>
<comment type="caution">
    <text evidence="6">The sequence shown here is derived from an EMBL/GenBank/DDBJ whole genome shotgun (WGS) entry which is preliminary data.</text>
</comment>
<keyword evidence="2" id="KW-0479">Metal-binding</keyword>
<dbReference type="AlphaFoldDB" id="A0A5A7S4P6"/>
<evidence type="ECO:0000259" key="4">
    <source>
        <dbReference type="PROSITE" id="PS51085"/>
    </source>
</evidence>
<organism evidence="6 7">
    <name type="scientific">Antrihabitans cavernicola</name>
    <dbReference type="NCBI Taxonomy" id="2495913"/>
    <lineage>
        <taxon>Bacteria</taxon>
        <taxon>Bacillati</taxon>
        <taxon>Actinomycetota</taxon>
        <taxon>Actinomycetes</taxon>
        <taxon>Mycobacteriales</taxon>
        <taxon>Nocardiaceae</taxon>
        <taxon>Antrihabitans</taxon>
    </lineage>
</organism>
<dbReference type="Pfam" id="PF00970">
    <property type="entry name" value="FAD_binding_6"/>
    <property type="match status" value="1"/>
</dbReference>
<dbReference type="PROSITE" id="PS51085">
    <property type="entry name" value="2FE2S_FER_2"/>
    <property type="match status" value="1"/>
</dbReference>
<reference evidence="6 7" key="1">
    <citation type="submission" date="2019-07" db="EMBL/GenBank/DDBJ databases">
        <title>Rhodococcus cavernicolus sp. nov., isolated from a cave.</title>
        <authorList>
            <person name="Lee S.D."/>
        </authorList>
    </citation>
    <scope>NUCLEOTIDE SEQUENCE [LARGE SCALE GENOMIC DNA]</scope>
    <source>
        <strain evidence="6 7">C1-24</strain>
    </source>
</reference>
<evidence type="ECO:0000313" key="6">
    <source>
        <dbReference type="EMBL" id="KAA0016771.1"/>
    </source>
</evidence>
<dbReference type="CDD" id="cd00207">
    <property type="entry name" value="fer2"/>
    <property type="match status" value="1"/>
</dbReference>
<gene>
    <name evidence="6" type="ORF">FOY51_25855</name>
</gene>